<evidence type="ECO:0000313" key="1">
    <source>
        <dbReference type="EMBL" id="PON40355.1"/>
    </source>
</evidence>
<proteinExistence type="predicted"/>
<evidence type="ECO:0000313" key="2">
    <source>
        <dbReference type="Proteomes" id="UP000237000"/>
    </source>
</evidence>
<gene>
    <name evidence="1" type="ORF">TorRG33x02_340540</name>
</gene>
<dbReference type="Proteomes" id="UP000237000">
    <property type="component" value="Unassembled WGS sequence"/>
</dbReference>
<dbReference type="EMBL" id="JXTC01000691">
    <property type="protein sequence ID" value="PON40355.1"/>
    <property type="molecule type" value="Genomic_DNA"/>
</dbReference>
<comment type="caution">
    <text evidence="1">The sequence shown here is derived from an EMBL/GenBank/DDBJ whole genome shotgun (WGS) entry which is preliminary data.</text>
</comment>
<reference evidence="2" key="1">
    <citation type="submission" date="2016-06" db="EMBL/GenBank/DDBJ databases">
        <title>Parallel loss of symbiosis genes in relatives of nitrogen-fixing non-legume Parasponia.</title>
        <authorList>
            <person name="Van Velzen R."/>
            <person name="Holmer R."/>
            <person name="Bu F."/>
            <person name="Rutten L."/>
            <person name="Van Zeijl A."/>
            <person name="Liu W."/>
            <person name="Santuari L."/>
            <person name="Cao Q."/>
            <person name="Sharma T."/>
            <person name="Shen D."/>
            <person name="Roswanjaya Y."/>
            <person name="Wardhani T."/>
            <person name="Kalhor M.S."/>
            <person name="Jansen J."/>
            <person name="Van den Hoogen J."/>
            <person name="Gungor B."/>
            <person name="Hartog M."/>
            <person name="Hontelez J."/>
            <person name="Verver J."/>
            <person name="Yang W.-C."/>
            <person name="Schijlen E."/>
            <person name="Repin R."/>
            <person name="Schilthuizen M."/>
            <person name="Schranz E."/>
            <person name="Heidstra R."/>
            <person name="Miyata K."/>
            <person name="Fedorova E."/>
            <person name="Kohlen W."/>
            <person name="Bisseling T."/>
            <person name="Smit S."/>
            <person name="Geurts R."/>
        </authorList>
    </citation>
    <scope>NUCLEOTIDE SEQUENCE [LARGE SCALE GENOMIC DNA]</scope>
    <source>
        <strain evidence="2">cv. RG33-2</strain>
    </source>
</reference>
<accession>A0A2P5AV07</accession>
<organism evidence="1 2">
    <name type="scientific">Trema orientale</name>
    <name type="common">Charcoal tree</name>
    <name type="synonym">Celtis orientalis</name>
    <dbReference type="NCBI Taxonomy" id="63057"/>
    <lineage>
        <taxon>Eukaryota</taxon>
        <taxon>Viridiplantae</taxon>
        <taxon>Streptophyta</taxon>
        <taxon>Embryophyta</taxon>
        <taxon>Tracheophyta</taxon>
        <taxon>Spermatophyta</taxon>
        <taxon>Magnoliopsida</taxon>
        <taxon>eudicotyledons</taxon>
        <taxon>Gunneridae</taxon>
        <taxon>Pentapetalae</taxon>
        <taxon>rosids</taxon>
        <taxon>fabids</taxon>
        <taxon>Rosales</taxon>
        <taxon>Cannabaceae</taxon>
        <taxon>Trema</taxon>
    </lineage>
</organism>
<sequence>MSIMLSGTMGVGQTSDAAGWDDVATFLCSSRSGFTDLATWTVRAMMDGLFVRGHLGVMMARIEHVPRGRSET</sequence>
<dbReference type="OrthoDB" id="10328849at2759"/>
<dbReference type="InParanoid" id="A0A2P5AV07"/>
<dbReference type="AlphaFoldDB" id="A0A2P5AV07"/>
<keyword evidence="2" id="KW-1185">Reference proteome</keyword>
<protein>
    <submittedName>
        <fullName evidence="1">Uncharacterized protein</fullName>
    </submittedName>
</protein>
<name>A0A2P5AV07_TREOI</name>